<dbReference type="CDD" id="cd02440">
    <property type="entry name" value="AdoMet_MTases"/>
    <property type="match status" value="1"/>
</dbReference>
<dbReference type="KEGG" id="yli:2905822"/>
<keyword evidence="2 5" id="KW-0489">Methyltransferase</keyword>
<dbReference type="HAMAP" id="MF_03223">
    <property type="entry name" value="Methyltr_EFM7"/>
    <property type="match status" value="1"/>
</dbReference>
<evidence type="ECO:0000256" key="6">
    <source>
        <dbReference type="SAM" id="MobiDB-lite"/>
    </source>
</evidence>
<dbReference type="SUPFAM" id="SSF53335">
    <property type="entry name" value="S-adenosyl-L-methionine-dependent methyltransferases"/>
    <property type="match status" value="1"/>
</dbReference>
<keyword evidence="1 5" id="KW-0963">Cytoplasm</keyword>
<dbReference type="GO" id="GO:0005737">
    <property type="term" value="C:cytoplasm"/>
    <property type="evidence" value="ECO:0007669"/>
    <property type="project" value="UniProtKB-SubCell"/>
</dbReference>
<dbReference type="Proteomes" id="UP000182444">
    <property type="component" value="Chromosome 1A"/>
</dbReference>
<dbReference type="PROSITE" id="PS51560">
    <property type="entry name" value="SAM_MT_NNT1"/>
    <property type="match status" value="1"/>
</dbReference>
<feature type="binding site" evidence="5">
    <location>
        <position position="183"/>
    </location>
    <ligand>
        <name>S-adenosyl-L-methionine</name>
        <dbReference type="ChEBI" id="CHEBI:59789"/>
    </ligand>
</feature>
<dbReference type="PANTHER" id="PTHR14614">
    <property type="entry name" value="HEPATOCELLULAR CARCINOMA-ASSOCIATED ANTIGEN"/>
    <property type="match status" value="1"/>
</dbReference>
<feature type="compositionally biased region" description="Basic and acidic residues" evidence="6">
    <location>
        <begin position="14"/>
        <end position="24"/>
    </location>
</feature>
<dbReference type="AlphaFoldDB" id="A0A1D8N4A2"/>
<protein>
    <recommendedName>
        <fullName evidence="5">Protein N-terminal and lysine N-methyltransferase EFM7</fullName>
        <ecNumber evidence="5">2.1.1.-</ecNumber>
    </recommendedName>
    <alternativeName>
        <fullName evidence="5">Elongation factor methyltransferase 7</fullName>
    </alternativeName>
</protein>
<dbReference type="OMA" id="SEYPLEW"/>
<dbReference type="EMBL" id="CP017553">
    <property type="protein sequence ID" value="AOW00450.1"/>
    <property type="molecule type" value="Genomic_DNA"/>
</dbReference>
<dbReference type="OrthoDB" id="46564at2759"/>
<gene>
    <name evidence="5" type="primary">EFM7</name>
    <name evidence="8" type="ORF">B0I71DRAFT_135019</name>
    <name evidence="7" type="ORF">YALI1_A09408g</name>
</gene>
<dbReference type="VEuPathDB" id="FungiDB:YALI1_A09408g"/>
<evidence type="ECO:0000256" key="5">
    <source>
        <dbReference type="HAMAP-Rule" id="MF_03223"/>
    </source>
</evidence>
<dbReference type="InterPro" id="IPR019410">
    <property type="entry name" value="Methyltransf_16"/>
</dbReference>
<organism evidence="7 9">
    <name type="scientific">Yarrowia lipolytica</name>
    <name type="common">Candida lipolytica</name>
    <dbReference type="NCBI Taxonomy" id="4952"/>
    <lineage>
        <taxon>Eukaryota</taxon>
        <taxon>Fungi</taxon>
        <taxon>Dikarya</taxon>
        <taxon>Ascomycota</taxon>
        <taxon>Saccharomycotina</taxon>
        <taxon>Dipodascomycetes</taxon>
        <taxon>Dipodascales</taxon>
        <taxon>Dipodascales incertae sedis</taxon>
        <taxon>Yarrowia</taxon>
    </lineage>
</organism>
<reference evidence="8 10" key="2">
    <citation type="submission" date="2018-07" db="EMBL/GenBank/DDBJ databases">
        <title>Draft Genome Assemblies for Five Robust Yarrowia lipolytica Strains Exhibiting High Lipid Production and Pentose Sugar Utilization and Sugar Alcohol Secretion from Undetoxified Lignocellulosic Biomass Hydrolysates.</title>
        <authorList>
            <consortium name="DOE Joint Genome Institute"/>
            <person name="Walker C."/>
            <person name="Ryu S."/>
            <person name="Na H."/>
            <person name="Zane M."/>
            <person name="LaButti K."/>
            <person name="Lipzen A."/>
            <person name="Haridas S."/>
            <person name="Barry K."/>
            <person name="Grigoriev I.V."/>
            <person name="Quarterman J."/>
            <person name="Slininger P."/>
            <person name="Dien B."/>
            <person name="Trinh C.T."/>
        </authorList>
    </citation>
    <scope>NUCLEOTIDE SEQUENCE [LARGE SCALE GENOMIC DNA]</scope>
    <source>
        <strain evidence="8 10">YB392</strain>
    </source>
</reference>
<evidence type="ECO:0000256" key="2">
    <source>
        <dbReference type="ARBA" id="ARBA00022603"/>
    </source>
</evidence>
<feature type="binding site" evidence="5">
    <location>
        <position position="65"/>
    </location>
    <ligand>
        <name>S-adenosyl-L-methionine</name>
        <dbReference type="ChEBI" id="CHEBI:59789"/>
    </ligand>
</feature>
<comment type="function">
    <text evidence="5">S-adenosyl-L-methionine-dependent protein methyltransferase that trimethylates the N-terminal glycine 'Gly-2' of elongation factor 1-alpha, before also catalyzing the mono- and dimethylation of 'Lys-3'.</text>
</comment>
<dbReference type="GO" id="GO:0016279">
    <property type="term" value="F:protein-lysine N-methyltransferase activity"/>
    <property type="evidence" value="ECO:0007669"/>
    <property type="project" value="UniProtKB-UniRule"/>
</dbReference>
<sequence>MSDIEDLASGGLFDEPKDFYKPEEQPGSDSYARQEKHVAASEYKEPTNFNLRLTAKNPLWGHLLWNAGKVTSDYLDEHSKELVEGKKVIEFGAGAGLPSLLCHAVGAKQVVITDYPDADLLYNLKYNVDQLKKDWDAKNADFSGPSPCADVSSMKVEGFIWGNDASELIEMSGGTGYDLVILSDVVFNHSEHAKLVRSAKELLAPGGKVFVVFTPHRAKLFNEDLDFFRRAKDEAGFESEKLFELKYYPMFEEEEETKELRSMVFGYMLTLKE</sequence>
<evidence type="ECO:0000256" key="3">
    <source>
        <dbReference type="ARBA" id="ARBA00022679"/>
    </source>
</evidence>
<dbReference type="InterPro" id="IPR025784">
    <property type="entry name" value="EFM7"/>
</dbReference>
<dbReference type="PANTHER" id="PTHR14614:SF10">
    <property type="entry name" value="PROTEIN N-TERMINAL AND LYSINE N-METHYLTRANSFERASE EFM7"/>
    <property type="match status" value="1"/>
</dbReference>
<feature type="binding site" evidence="5">
    <location>
        <position position="114"/>
    </location>
    <ligand>
        <name>S-adenosyl-L-methionine</name>
        <dbReference type="ChEBI" id="CHEBI:59789"/>
    </ligand>
</feature>
<dbReference type="InterPro" id="IPR029063">
    <property type="entry name" value="SAM-dependent_MTases_sf"/>
</dbReference>
<comment type="similarity">
    <text evidence="5">Belongs to the class I-like SAM-binding methyltransferase superfamily. EFM7 family.</text>
</comment>
<keyword evidence="4 5" id="KW-0949">S-adenosyl-L-methionine</keyword>
<dbReference type="EMBL" id="KZ859055">
    <property type="protein sequence ID" value="RDW23979.1"/>
    <property type="molecule type" value="Genomic_DNA"/>
</dbReference>
<dbReference type="VEuPathDB" id="FungiDB:YALI0_A09636g"/>
<evidence type="ECO:0000256" key="1">
    <source>
        <dbReference type="ARBA" id="ARBA00022490"/>
    </source>
</evidence>
<dbReference type="GeneID" id="2905822"/>
<feature type="binding site" evidence="5">
    <location>
        <position position="161"/>
    </location>
    <ligand>
        <name>S-adenosyl-L-methionine</name>
        <dbReference type="ChEBI" id="CHEBI:59789"/>
    </ligand>
</feature>
<dbReference type="GO" id="GO:0071885">
    <property type="term" value="F:N-terminal protein N-methyltransferase activity"/>
    <property type="evidence" value="ECO:0007669"/>
    <property type="project" value="UniProtKB-UniRule"/>
</dbReference>
<evidence type="ECO:0000313" key="9">
    <source>
        <dbReference type="Proteomes" id="UP000182444"/>
    </source>
</evidence>
<proteinExistence type="inferred from homology"/>
<dbReference type="RefSeq" id="XP_499912.1">
    <property type="nucleotide sequence ID" value="XM_499912.1"/>
</dbReference>
<reference evidence="7 9" key="1">
    <citation type="journal article" date="2016" name="PLoS ONE">
        <title>Sequence Assembly of Yarrowia lipolytica Strain W29/CLIB89 Shows Transposable Element Diversity.</title>
        <authorList>
            <person name="Magnan C."/>
            <person name="Yu J."/>
            <person name="Chang I."/>
            <person name="Jahn E."/>
            <person name="Kanomata Y."/>
            <person name="Wu J."/>
            <person name="Zeller M."/>
            <person name="Oakes M."/>
            <person name="Baldi P."/>
            <person name="Sandmeyer S."/>
        </authorList>
    </citation>
    <scope>NUCLEOTIDE SEQUENCE [LARGE SCALE GENOMIC DNA]</scope>
    <source>
        <strain evidence="7">CLIB89</strain>
        <strain evidence="9">CLIB89(W29)</strain>
    </source>
</reference>
<name>A0A1D8N4A2_YARLL</name>
<dbReference type="eggNOG" id="KOG2920">
    <property type="taxonomic scope" value="Eukaryota"/>
</dbReference>
<feature type="binding site" evidence="5">
    <location>
        <begin position="92"/>
        <end position="94"/>
    </location>
    <ligand>
        <name>S-adenosyl-L-methionine</name>
        <dbReference type="ChEBI" id="CHEBI:59789"/>
    </ligand>
</feature>
<evidence type="ECO:0000313" key="10">
    <source>
        <dbReference type="Proteomes" id="UP000256601"/>
    </source>
</evidence>
<feature type="region of interest" description="Disordered" evidence="6">
    <location>
        <begin position="1"/>
        <end position="32"/>
    </location>
</feature>
<dbReference type="SMR" id="A0A1D8N4A2"/>
<dbReference type="Pfam" id="PF10294">
    <property type="entry name" value="Methyltransf_16"/>
    <property type="match status" value="1"/>
</dbReference>
<comment type="subcellular location">
    <subcellularLocation>
        <location evidence="5">Cytoplasm</location>
    </subcellularLocation>
</comment>
<dbReference type="Proteomes" id="UP000256601">
    <property type="component" value="Unassembled WGS sequence"/>
</dbReference>
<evidence type="ECO:0000313" key="8">
    <source>
        <dbReference type="EMBL" id="RDW23979.1"/>
    </source>
</evidence>
<dbReference type="GO" id="GO:0032259">
    <property type="term" value="P:methylation"/>
    <property type="evidence" value="ECO:0007669"/>
    <property type="project" value="UniProtKB-KW"/>
</dbReference>
<keyword evidence="3 5" id="KW-0808">Transferase</keyword>
<evidence type="ECO:0000256" key="4">
    <source>
        <dbReference type="ARBA" id="ARBA00022691"/>
    </source>
</evidence>
<accession>A0A1D8N4A2</accession>
<evidence type="ECO:0000313" key="7">
    <source>
        <dbReference type="EMBL" id="AOW00450.1"/>
    </source>
</evidence>
<dbReference type="EC" id="2.1.1.-" evidence="5"/>
<dbReference type="Gene3D" id="3.40.50.150">
    <property type="entry name" value="Vaccinia Virus protein VP39"/>
    <property type="match status" value="1"/>
</dbReference>